<feature type="transmembrane region" description="Helical" evidence="1">
    <location>
        <begin position="55"/>
        <end position="76"/>
    </location>
</feature>
<evidence type="ECO:0000256" key="1">
    <source>
        <dbReference type="SAM" id="Phobius"/>
    </source>
</evidence>
<sequence length="77" mass="8612">MAMTAADRLELQGKFVSLDDYEKDKTVTNNRLDCVEKSQAKNDLVVVRIDTQLKIIMWICSVSGAALIGILVKQLWG</sequence>
<proteinExistence type="predicted"/>
<keyword evidence="1" id="KW-0472">Membrane</keyword>
<evidence type="ECO:0000313" key="2">
    <source>
        <dbReference type="EMBL" id="MPM18101.1"/>
    </source>
</evidence>
<gene>
    <name evidence="2" type="ORF">SDC9_64507</name>
</gene>
<dbReference type="AlphaFoldDB" id="A0A644XQP6"/>
<keyword evidence="1" id="KW-1133">Transmembrane helix</keyword>
<accession>A0A644XQP6</accession>
<reference evidence="2" key="1">
    <citation type="submission" date="2019-08" db="EMBL/GenBank/DDBJ databases">
        <authorList>
            <person name="Kucharzyk K."/>
            <person name="Murdoch R.W."/>
            <person name="Higgins S."/>
            <person name="Loffler F."/>
        </authorList>
    </citation>
    <scope>NUCLEOTIDE SEQUENCE</scope>
</reference>
<comment type="caution">
    <text evidence="2">The sequence shown here is derived from an EMBL/GenBank/DDBJ whole genome shotgun (WGS) entry which is preliminary data.</text>
</comment>
<name>A0A644XQP6_9ZZZZ</name>
<dbReference type="EMBL" id="VSSQ01002920">
    <property type="protein sequence ID" value="MPM18101.1"/>
    <property type="molecule type" value="Genomic_DNA"/>
</dbReference>
<organism evidence="2">
    <name type="scientific">bioreactor metagenome</name>
    <dbReference type="NCBI Taxonomy" id="1076179"/>
    <lineage>
        <taxon>unclassified sequences</taxon>
        <taxon>metagenomes</taxon>
        <taxon>ecological metagenomes</taxon>
    </lineage>
</organism>
<protein>
    <submittedName>
        <fullName evidence="2">Uncharacterized protein</fullName>
    </submittedName>
</protein>
<keyword evidence="1" id="KW-0812">Transmembrane</keyword>